<dbReference type="Gene3D" id="1.10.30.50">
    <property type="match status" value="1"/>
</dbReference>
<proteinExistence type="predicted"/>
<evidence type="ECO:0000313" key="1">
    <source>
        <dbReference type="EMBL" id="PJZ58271.1"/>
    </source>
</evidence>
<keyword evidence="2" id="KW-1185">Reference proteome</keyword>
<sequence>MKSKKENIEFEESEVFRFKMEHFKSLLKKQNKKCYVTGRNLTAGNVNGAHILPIMKGGEHEFENLCLVIEELKQLKRYKTMDDVVSYAVDIINTWGKKYGYSIKKNRKRIS</sequence>
<evidence type="ECO:0000313" key="2">
    <source>
        <dbReference type="Proteomes" id="UP000231879"/>
    </source>
</evidence>
<gene>
    <name evidence="1" type="ORF">CH367_07785</name>
</gene>
<protein>
    <recommendedName>
        <fullName evidence="3">HNH endonuclease</fullName>
    </recommendedName>
</protein>
<evidence type="ECO:0008006" key="3">
    <source>
        <dbReference type="Google" id="ProtNLM"/>
    </source>
</evidence>
<name>A0ABX4NN66_9LEPT</name>
<comment type="caution">
    <text evidence="1">The sequence shown here is derived from an EMBL/GenBank/DDBJ whole genome shotgun (WGS) entry which is preliminary data.</text>
</comment>
<dbReference type="RefSeq" id="WP_100761906.1">
    <property type="nucleotide sequence ID" value="NZ_NPDS01000002.1"/>
</dbReference>
<dbReference type="EMBL" id="NPDS01000002">
    <property type="protein sequence ID" value="PJZ58271.1"/>
    <property type="molecule type" value="Genomic_DNA"/>
</dbReference>
<dbReference type="Proteomes" id="UP000231879">
    <property type="component" value="Unassembled WGS sequence"/>
</dbReference>
<organism evidence="1 2">
    <name type="scientific">Leptospira barantonii</name>
    <dbReference type="NCBI Taxonomy" id="2023184"/>
    <lineage>
        <taxon>Bacteria</taxon>
        <taxon>Pseudomonadati</taxon>
        <taxon>Spirochaetota</taxon>
        <taxon>Spirochaetia</taxon>
        <taxon>Leptospirales</taxon>
        <taxon>Leptospiraceae</taxon>
        <taxon>Leptospira</taxon>
    </lineage>
</organism>
<reference evidence="1 2" key="1">
    <citation type="submission" date="2017-07" db="EMBL/GenBank/DDBJ databases">
        <title>Leptospira spp. isolated from tropical soils.</title>
        <authorList>
            <person name="Thibeaux R."/>
            <person name="Iraola G."/>
            <person name="Ferres I."/>
            <person name="Bierque E."/>
            <person name="Girault D."/>
            <person name="Soupe-Gilbert M.-E."/>
            <person name="Picardeau M."/>
            <person name="Goarant C."/>
        </authorList>
    </citation>
    <scope>NUCLEOTIDE SEQUENCE [LARGE SCALE GENOMIC DNA]</scope>
    <source>
        <strain evidence="1 2">FH4-C-A1</strain>
    </source>
</reference>
<accession>A0ABX4NN66</accession>